<evidence type="ECO:0000313" key="3">
    <source>
        <dbReference type="EMBL" id="MFK4273136.1"/>
    </source>
</evidence>
<dbReference type="Gene3D" id="3.40.47.10">
    <property type="match status" value="1"/>
</dbReference>
<dbReference type="SUPFAM" id="SSF53901">
    <property type="entry name" value="Thiolase-like"/>
    <property type="match status" value="2"/>
</dbReference>
<dbReference type="Proteomes" id="UP001620295">
    <property type="component" value="Unassembled WGS sequence"/>
</dbReference>
<keyword evidence="4" id="KW-1185">Reference proteome</keyword>
<dbReference type="InterPro" id="IPR014030">
    <property type="entry name" value="Ketoacyl_synth_N"/>
</dbReference>
<dbReference type="InterPro" id="IPR000794">
    <property type="entry name" value="Beta-ketoacyl_synthase"/>
</dbReference>
<comment type="caution">
    <text evidence="3">The sequence shown here is derived from an EMBL/GenBank/DDBJ whole genome shotgun (WGS) entry which is preliminary data.</text>
</comment>
<dbReference type="Pfam" id="PF00109">
    <property type="entry name" value="ketoacyl-synt"/>
    <property type="match status" value="1"/>
</dbReference>
<sequence>MSDEPSGPNQIYISRWSAVSPFGIGGAAFSEGLHAGRKTAAPPDHDDWQTVPDANICLVPDFNIREVLGKSGTRIMGREAALAVTAVRELFHEAPEEAPISGGPNIAMVMGTTTGTPQGYMDFTKASLTGPKPHHVPAALAPNMVMNRAASASAIWHQLQGPNSTIAGGRAAALLALKYGQRLLRHRRADRVLCGGVEEYSNARSWLEYHRRGGGEVVLGEGCALLLLETGASLAAGRRPALAEVLAVEFRVNTDDDLSGALGACLHGALATAKATADDVWAVMPSGISGPAGEEETRLLGSLFDSATLSRASVSDLIGDTSAASAGFDMIGVLSAAARSPESIGRLGVISSIDPDGSVACAIVRLLDGVRQDQP</sequence>
<evidence type="ECO:0000313" key="4">
    <source>
        <dbReference type="Proteomes" id="UP001620295"/>
    </source>
</evidence>
<dbReference type="PANTHER" id="PTHR11712:SF336">
    <property type="entry name" value="3-OXOACYL-[ACYL-CARRIER-PROTEIN] SYNTHASE, MITOCHONDRIAL"/>
    <property type="match status" value="1"/>
</dbReference>
<name>A0ABW8M4T8_9ACTN</name>
<dbReference type="RefSeq" id="WP_358647786.1">
    <property type="nucleotide sequence ID" value="NZ_JBFACG010000081.1"/>
</dbReference>
<evidence type="ECO:0000256" key="1">
    <source>
        <dbReference type="ARBA" id="ARBA00022679"/>
    </source>
</evidence>
<reference evidence="3 4" key="1">
    <citation type="submission" date="2024-11" db="EMBL/GenBank/DDBJ databases">
        <title>The Natural Products Discovery Center: Release of the First 8490 Sequenced Strains for Exploring Actinobacteria Biosynthetic Diversity.</title>
        <authorList>
            <person name="Kalkreuter E."/>
            <person name="Kautsar S.A."/>
            <person name="Yang D."/>
            <person name="Bader C.D."/>
            <person name="Teijaro C.N."/>
            <person name="Fluegel L."/>
            <person name="Davis C.M."/>
            <person name="Simpson J.R."/>
            <person name="Lauterbach L."/>
            <person name="Steele A.D."/>
            <person name="Gui C."/>
            <person name="Meng S."/>
            <person name="Li G."/>
            <person name="Viehrig K."/>
            <person name="Ye F."/>
            <person name="Su P."/>
            <person name="Kiefer A.F."/>
            <person name="Nichols A."/>
            <person name="Cepeda A.J."/>
            <person name="Yan W."/>
            <person name="Fan B."/>
            <person name="Jiang Y."/>
            <person name="Adhikari A."/>
            <person name="Zheng C.-J."/>
            <person name="Schuster L."/>
            <person name="Cowan T.M."/>
            <person name="Smanski M.J."/>
            <person name="Chevrette M.G."/>
            <person name="De Carvalho L.P.S."/>
            <person name="Shen B."/>
        </authorList>
    </citation>
    <scope>NUCLEOTIDE SEQUENCE [LARGE SCALE GENOMIC DNA]</scope>
    <source>
        <strain evidence="3 4">NPDC020863</strain>
    </source>
</reference>
<dbReference type="InterPro" id="IPR016039">
    <property type="entry name" value="Thiolase-like"/>
</dbReference>
<evidence type="ECO:0000259" key="2">
    <source>
        <dbReference type="Pfam" id="PF00109"/>
    </source>
</evidence>
<protein>
    <submittedName>
        <fullName evidence="3">Beta-ketoacyl synthase N-terminal-like domain-containing protein</fullName>
    </submittedName>
</protein>
<dbReference type="PANTHER" id="PTHR11712">
    <property type="entry name" value="POLYKETIDE SYNTHASE-RELATED"/>
    <property type="match status" value="1"/>
</dbReference>
<organism evidence="3 4">
    <name type="scientific">Streptomyces milbemycinicus</name>
    <dbReference type="NCBI Taxonomy" id="476552"/>
    <lineage>
        <taxon>Bacteria</taxon>
        <taxon>Bacillati</taxon>
        <taxon>Actinomycetota</taxon>
        <taxon>Actinomycetes</taxon>
        <taxon>Kitasatosporales</taxon>
        <taxon>Streptomycetaceae</taxon>
        <taxon>Streptomyces</taxon>
    </lineage>
</organism>
<proteinExistence type="predicted"/>
<gene>
    <name evidence="3" type="ORF">ACI2L5_51050</name>
</gene>
<feature type="domain" description="Beta-ketoacyl synthase-like N-terminal" evidence="2">
    <location>
        <begin position="66"/>
        <end position="211"/>
    </location>
</feature>
<dbReference type="EMBL" id="JBJDQH010000046">
    <property type="protein sequence ID" value="MFK4273136.1"/>
    <property type="molecule type" value="Genomic_DNA"/>
</dbReference>
<accession>A0ABW8M4T8</accession>
<keyword evidence="1" id="KW-0808">Transferase</keyword>